<reference evidence="1 2" key="2">
    <citation type="submission" date="2020-08" db="EMBL/GenBank/DDBJ databases">
        <title>Stappia taiwanensis sp. nov., isolated from a coastal thermal spring.</title>
        <authorList>
            <person name="Kampfer P."/>
        </authorList>
    </citation>
    <scope>NUCLEOTIDE SEQUENCE [LARGE SCALE GENOMIC DNA]</scope>
    <source>
        <strain evidence="1 2">DSM 23284</strain>
    </source>
</reference>
<name>A0A838XX96_9HYPH</name>
<reference evidence="1 2" key="1">
    <citation type="submission" date="2020-07" db="EMBL/GenBank/DDBJ databases">
        <authorList>
            <person name="Li M."/>
        </authorList>
    </citation>
    <scope>NUCLEOTIDE SEQUENCE [LARGE SCALE GENOMIC DNA]</scope>
    <source>
        <strain evidence="1 2">DSM 23284</strain>
    </source>
</reference>
<evidence type="ECO:0000313" key="1">
    <source>
        <dbReference type="EMBL" id="MBA4611523.1"/>
    </source>
</evidence>
<dbReference type="Proteomes" id="UP000559404">
    <property type="component" value="Unassembled WGS sequence"/>
</dbReference>
<organism evidence="1 2">
    <name type="scientific">Stappia taiwanensis</name>
    <dbReference type="NCBI Taxonomy" id="992267"/>
    <lineage>
        <taxon>Bacteria</taxon>
        <taxon>Pseudomonadati</taxon>
        <taxon>Pseudomonadota</taxon>
        <taxon>Alphaproteobacteria</taxon>
        <taxon>Hyphomicrobiales</taxon>
        <taxon>Stappiaceae</taxon>
        <taxon>Stappia</taxon>
    </lineage>
</organism>
<protein>
    <submittedName>
        <fullName evidence="1">Uncharacterized protein</fullName>
    </submittedName>
</protein>
<dbReference type="EMBL" id="JACEON010000005">
    <property type="protein sequence ID" value="MBA4611523.1"/>
    <property type="molecule type" value="Genomic_DNA"/>
</dbReference>
<evidence type="ECO:0000313" key="2">
    <source>
        <dbReference type="Proteomes" id="UP000559404"/>
    </source>
</evidence>
<dbReference type="RefSeq" id="WP_181759713.1">
    <property type="nucleotide sequence ID" value="NZ_BMCR01000006.1"/>
</dbReference>
<comment type="caution">
    <text evidence="1">The sequence shown here is derived from an EMBL/GenBank/DDBJ whole genome shotgun (WGS) entry which is preliminary data.</text>
</comment>
<sequence length="155" mass="16288">MTSSLTNVDRAVSGMDAGAVSRTGEGKSGAAAAPRAAEALGLDDRYRYFFGGSGRRYLFSAVPVEALEDYCGAVVVLLPRRSGGAVWIGEVDRYGQRRGAPIASRDLGRRIAYVHLLAGRPDERRAVADDLSRASCIFAADAAGAEAVRPVAGQD</sequence>
<dbReference type="AlphaFoldDB" id="A0A838XX96"/>
<keyword evidence="2" id="KW-1185">Reference proteome</keyword>
<proteinExistence type="predicted"/>
<gene>
    <name evidence="1" type="ORF">H1W37_07675</name>
</gene>
<accession>A0A838XX96</accession>